<dbReference type="Pfam" id="PF02566">
    <property type="entry name" value="OsmC"/>
    <property type="match status" value="1"/>
</dbReference>
<dbReference type="InterPro" id="IPR003718">
    <property type="entry name" value="OsmC/Ohr_fam"/>
</dbReference>
<dbReference type="PANTHER" id="PTHR33797">
    <property type="entry name" value="ORGANIC HYDROPEROXIDE RESISTANCE PROTEIN-LIKE"/>
    <property type="match status" value="1"/>
</dbReference>
<evidence type="ECO:0000313" key="4">
    <source>
        <dbReference type="Proteomes" id="UP000199623"/>
    </source>
</evidence>
<dbReference type="SUPFAM" id="SSF82784">
    <property type="entry name" value="OsmC-like"/>
    <property type="match status" value="1"/>
</dbReference>
<dbReference type="Gene3D" id="2.20.25.10">
    <property type="match status" value="1"/>
</dbReference>
<organism evidence="3 4">
    <name type="scientific">Lentzea fradiae</name>
    <dbReference type="NCBI Taxonomy" id="200378"/>
    <lineage>
        <taxon>Bacteria</taxon>
        <taxon>Bacillati</taxon>
        <taxon>Actinomycetota</taxon>
        <taxon>Actinomycetes</taxon>
        <taxon>Pseudonocardiales</taxon>
        <taxon>Pseudonocardiaceae</taxon>
        <taxon>Lentzea</taxon>
    </lineage>
</organism>
<dbReference type="InterPro" id="IPR036102">
    <property type="entry name" value="OsmC/Ohrsf"/>
</dbReference>
<accession>A0A1G7LA34</accession>
<evidence type="ECO:0000256" key="1">
    <source>
        <dbReference type="ARBA" id="ARBA00007378"/>
    </source>
</evidence>
<dbReference type="Proteomes" id="UP000199623">
    <property type="component" value="Unassembled WGS sequence"/>
</dbReference>
<dbReference type="STRING" id="200378.SAMN05216553_101752"/>
<sequence length="138" mass="14069">MSVVYTADVTSSGDGRKGTARSADGVLDLALASPKEVGGSGAGTNPEQLFAAGWGACFHSALRLVARNAGADLTDSTVTVSVDLVKGDDGYHLGARIVAVLPGLGQEQADDLVGQAHQRCPYSKATRGNIDVEVTAKV</sequence>
<reference evidence="4" key="1">
    <citation type="submission" date="2016-10" db="EMBL/GenBank/DDBJ databases">
        <authorList>
            <person name="Varghese N."/>
            <person name="Submissions S."/>
        </authorList>
    </citation>
    <scope>NUCLEOTIDE SEQUENCE [LARGE SCALE GENOMIC DNA]</scope>
    <source>
        <strain evidence="4">CGMCC 4.3506</strain>
    </source>
</reference>
<dbReference type="InterPro" id="IPR015946">
    <property type="entry name" value="KH_dom-like_a/b"/>
</dbReference>
<dbReference type="AlphaFoldDB" id="A0A1G7LA34"/>
<dbReference type="NCBIfam" id="TIGR03561">
    <property type="entry name" value="organ_hyd_perox"/>
    <property type="match status" value="1"/>
</dbReference>
<dbReference type="Gene3D" id="3.30.300.20">
    <property type="match status" value="1"/>
</dbReference>
<evidence type="ECO:0000256" key="2">
    <source>
        <dbReference type="SAM" id="MobiDB-lite"/>
    </source>
</evidence>
<comment type="similarity">
    <text evidence="1">Belongs to the OsmC/Ohr family.</text>
</comment>
<dbReference type="PANTHER" id="PTHR33797:SF2">
    <property type="entry name" value="ORGANIC HYDROPEROXIDE RESISTANCE PROTEIN-LIKE"/>
    <property type="match status" value="1"/>
</dbReference>
<protein>
    <submittedName>
        <fullName evidence="3">Peroxiredoxin, Ohr subfamily</fullName>
    </submittedName>
</protein>
<dbReference type="GO" id="GO:0006979">
    <property type="term" value="P:response to oxidative stress"/>
    <property type="evidence" value="ECO:0007669"/>
    <property type="project" value="InterPro"/>
</dbReference>
<dbReference type="InterPro" id="IPR019953">
    <property type="entry name" value="OHR"/>
</dbReference>
<proteinExistence type="inferred from homology"/>
<feature type="region of interest" description="Disordered" evidence="2">
    <location>
        <begin position="1"/>
        <end position="20"/>
    </location>
</feature>
<dbReference type="EMBL" id="FNCC01000001">
    <property type="protein sequence ID" value="SDF46313.1"/>
    <property type="molecule type" value="Genomic_DNA"/>
</dbReference>
<name>A0A1G7LA34_9PSEU</name>
<keyword evidence="4" id="KW-1185">Reference proteome</keyword>
<gene>
    <name evidence="3" type="ORF">SAMN05216553_101752</name>
</gene>
<dbReference type="OrthoDB" id="9797508at2"/>
<evidence type="ECO:0000313" key="3">
    <source>
        <dbReference type="EMBL" id="SDF46313.1"/>
    </source>
</evidence>
<dbReference type="RefSeq" id="WP_090045538.1">
    <property type="nucleotide sequence ID" value="NZ_FNCC01000001.1"/>
</dbReference>